<evidence type="ECO:0000313" key="2">
    <source>
        <dbReference type="EMBL" id="KAF7496668.1"/>
    </source>
</evidence>
<evidence type="ECO:0000256" key="1">
    <source>
        <dbReference type="SAM" id="MobiDB-lite"/>
    </source>
</evidence>
<evidence type="ECO:0000313" key="3">
    <source>
        <dbReference type="EnsemblMetazoa" id="KAF7496668.1"/>
    </source>
</evidence>
<keyword evidence="4" id="KW-1185">Reference proteome</keyword>
<feature type="compositionally biased region" description="Basic and acidic residues" evidence="1">
    <location>
        <begin position="80"/>
        <end position="95"/>
    </location>
</feature>
<reference evidence="4" key="1">
    <citation type="journal article" date="2020" name="PLoS Negl. Trop. Dis.">
        <title>High-quality nuclear genome for Sarcoptes scabiei-A critical resource for a neglected parasite.</title>
        <authorList>
            <person name="Korhonen P.K."/>
            <person name="Gasser R.B."/>
            <person name="Ma G."/>
            <person name="Wang T."/>
            <person name="Stroehlein A.J."/>
            <person name="Young N.D."/>
            <person name="Ang C.S."/>
            <person name="Fernando D.D."/>
            <person name="Lu H.C."/>
            <person name="Taylor S."/>
            <person name="Reynolds S.L."/>
            <person name="Mofiz E."/>
            <person name="Najaraj S.H."/>
            <person name="Gowda H."/>
            <person name="Madugundu A."/>
            <person name="Renuse S."/>
            <person name="Holt D."/>
            <person name="Pandey A."/>
            <person name="Papenfuss A.T."/>
            <person name="Fischer K."/>
        </authorList>
    </citation>
    <scope>NUCLEOTIDE SEQUENCE [LARGE SCALE GENOMIC DNA]</scope>
</reference>
<accession>A0A834RHE8</accession>
<evidence type="ECO:0000313" key="4">
    <source>
        <dbReference type="Proteomes" id="UP000070412"/>
    </source>
</evidence>
<reference evidence="2" key="2">
    <citation type="submission" date="2020-01" db="EMBL/GenBank/DDBJ databases">
        <authorList>
            <person name="Korhonen P.K.K."/>
            <person name="Guangxu M.G."/>
            <person name="Wang T.W."/>
            <person name="Stroehlein A.J.S."/>
            <person name="Young N.D."/>
            <person name="Ang C.-S.A."/>
            <person name="Fernando D.W.F."/>
            <person name="Lu H.L."/>
            <person name="Taylor S.T."/>
            <person name="Ehtesham M.E.M."/>
            <person name="Najaraj S.H.N."/>
            <person name="Harsha G.H.G."/>
            <person name="Madugundu A.M."/>
            <person name="Renuse S.R."/>
            <person name="Holt D.H."/>
            <person name="Pandey A.P."/>
            <person name="Papenfuss A.P."/>
            <person name="Gasser R.B.G."/>
            <person name="Fischer K.F."/>
        </authorList>
    </citation>
    <scope>NUCLEOTIDE SEQUENCE</scope>
    <source>
        <strain evidence="2">SSS_KF_BRIS2020</strain>
    </source>
</reference>
<dbReference type="EMBL" id="WVUK01000002">
    <property type="protein sequence ID" value="KAF7496668.1"/>
    <property type="molecule type" value="Genomic_DNA"/>
</dbReference>
<feature type="region of interest" description="Disordered" evidence="1">
    <location>
        <begin position="66"/>
        <end position="139"/>
    </location>
</feature>
<dbReference type="EnsemblMetazoa" id="SSS_9220s_mrna">
    <property type="protein sequence ID" value="KAF7496668.1"/>
    <property type="gene ID" value="SSS_9220"/>
</dbReference>
<protein>
    <submittedName>
        <fullName evidence="2 3">Uncharacterized protein</fullName>
    </submittedName>
</protein>
<feature type="compositionally biased region" description="Acidic residues" evidence="1">
    <location>
        <begin position="117"/>
        <end position="137"/>
    </location>
</feature>
<feature type="compositionally biased region" description="Basic and acidic residues" evidence="1">
    <location>
        <begin position="104"/>
        <end position="116"/>
    </location>
</feature>
<feature type="compositionally biased region" description="Low complexity" evidence="1">
    <location>
        <begin position="68"/>
        <end position="79"/>
    </location>
</feature>
<proteinExistence type="predicted"/>
<organism evidence="2">
    <name type="scientific">Sarcoptes scabiei</name>
    <name type="common">Itch mite</name>
    <name type="synonym">Acarus scabiei</name>
    <dbReference type="NCBI Taxonomy" id="52283"/>
    <lineage>
        <taxon>Eukaryota</taxon>
        <taxon>Metazoa</taxon>
        <taxon>Ecdysozoa</taxon>
        <taxon>Arthropoda</taxon>
        <taxon>Chelicerata</taxon>
        <taxon>Arachnida</taxon>
        <taxon>Acari</taxon>
        <taxon>Acariformes</taxon>
        <taxon>Sarcoptiformes</taxon>
        <taxon>Astigmata</taxon>
        <taxon>Psoroptidia</taxon>
        <taxon>Sarcoptoidea</taxon>
        <taxon>Sarcoptidae</taxon>
        <taxon>Sarcoptinae</taxon>
        <taxon>Sarcoptes</taxon>
    </lineage>
</organism>
<name>A0A834RHE8_SARSC</name>
<reference evidence="3" key="3">
    <citation type="submission" date="2022-06" db="UniProtKB">
        <authorList>
            <consortium name="EnsemblMetazoa"/>
        </authorList>
    </citation>
    <scope>IDENTIFICATION</scope>
</reference>
<gene>
    <name evidence="2" type="ORF">SSS_9220</name>
</gene>
<feature type="region of interest" description="Disordered" evidence="1">
    <location>
        <begin position="151"/>
        <end position="170"/>
    </location>
</feature>
<dbReference type="Proteomes" id="UP000070412">
    <property type="component" value="Unassembled WGS sequence"/>
</dbReference>
<dbReference type="AlphaFoldDB" id="A0A834RHE8"/>
<sequence>MEQLIDKLVEKEIKKDSETNGLDDEDDDDVCVDENDVQEKISKTNSLNESSIDRKRFFDFAIDNLIKNNNNNNNNNNNINEKESHSGAKESDGKRKQNNVAENVDQRTMEKNPIEDRENDDDDDVFEDDEDEVDVMTDDSAITIKTLPIPTTLSDKKNSNSELSVVLDQG</sequence>